<evidence type="ECO:0000313" key="1">
    <source>
        <dbReference type="EMBL" id="MDS0021962.1"/>
    </source>
</evidence>
<dbReference type="Proteomes" id="UP001182277">
    <property type="component" value="Unassembled WGS sequence"/>
</dbReference>
<dbReference type="EMBL" id="JARDRS010000032">
    <property type="protein sequence ID" value="MDS0021962.1"/>
    <property type="molecule type" value="Genomic_DNA"/>
</dbReference>
<name>A0AAE4EAQ8_9ENTR</name>
<accession>A0AAE4EAQ8</accession>
<sequence>MFIRKSQHNKICEELRYHIIMQDWKFERFEHSYDGGGGPYKRIIECREIAKSVNALPDDERRVLLHRLAYIDAWLNRLIPLMTERMKPCDKEAWDRALSDIPAESVYGDALHYFQQEVRG</sequence>
<gene>
    <name evidence="1" type="ORF">PTZ61_25130</name>
</gene>
<dbReference type="RefSeq" id="WP_250104484.1">
    <property type="nucleotide sequence ID" value="NZ_JARDRS010000032.1"/>
</dbReference>
<organism evidence="1 2">
    <name type="scientific">Enterobacter hormaechei subsp. steigerwaltii</name>
    <dbReference type="NCBI Taxonomy" id="299766"/>
    <lineage>
        <taxon>Bacteria</taxon>
        <taxon>Pseudomonadati</taxon>
        <taxon>Pseudomonadota</taxon>
        <taxon>Gammaproteobacteria</taxon>
        <taxon>Enterobacterales</taxon>
        <taxon>Enterobacteriaceae</taxon>
        <taxon>Enterobacter</taxon>
        <taxon>Enterobacter cloacae complex</taxon>
    </lineage>
</organism>
<dbReference type="AlphaFoldDB" id="A0AAE4EAQ8"/>
<comment type="caution">
    <text evidence="1">The sequence shown here is derived from an EMBL/GenBank/DDBJ whole genome shotgun (WGS) entry which is preliminary data.</text>
</comment>
<protein>
    <submittedName>
        <fullName evidence="1">Uncharacterized protein</fullName>
    </submittedName>
</protein>
<evidence type="ECO:0000313" key="2">
    <source>
        <dbReference type="Proteomes" id="UP001182277"/>
    </source>
</evidence>
<proteinExistence type="predicted"/>
<reference evidence="1" key="1">
    <citation type="submission" date="2023-02" db="EMBL/GenBank/DDBJ databases">
        <title>NDM-1 &amp; ACT-7 co producing ST 133 Enterobacter.</title>
        <authorList>
            <person name="Halder G."/>
            <person name="Chaudhuri B."/>
            <person name="Dutta S."/>
        </authorList>
    </citation>
    <scope>NUCLEOTIDE SEQUENCE</scope>
    <source>
        <strain evidence="1">PEER 323</strain>
    </source>
</reference>